<feature type="compositionally biased region" description="Polar residues" evidence="1">
    <location>
        <begin position="98"/>
        <end position="107"/>
    </location>
</feature>
<accession>A0A9P6CHV8</accession>
<dbReference type="EMBL" id="MU150241">
    <property type="protein sequence ID" value="KAF9466627.1"/>
    <property type="molecule type" value="Genomic_DNA"/>
</dbReference>
<evidence type="ECO:0000313" key="2">
    <source>
        <dbReference type="EMBL" id="KAF9466627.1"/>
    </source>
</evidence>
<reference evidence="2" key="1">
    <citation type="submission" date="2020-11" db="EMBL/GenBank/DDBJ databases">
        <authorList>
            <consortium name="DOE Joint Genome Institute"/>
            <person name="Ahrendt S."/>
            <person name="Riley R."/>
            <person name="Andreopoulos W."/>
            <person name="Labutti K."/>
            <person name="Pangilinan J."/>
            <person name="Ruiz-Duenas F.J."/>
            <person name="Barrasa J.M."/>
            <person name="Sanchez-Garcia M."/>
            <person name="Camarero S."/>
            <person name="Miyauchi S."/>
            <person name="Serrano A."/>
            <person name="Linde D."/>
            <person name="Babiker R."/>
            <person name="Drula E."/>
            <person name="Ayuso-Fernandez I."/>
            <person name="Pacheco R."/>
            <person name="Padilla G."/>
            <person name="Ferreira P."/>
            <person name="Barriuso J."/>
            <person name="Kellner H."/>
            <person name="Castanera R."/>
            <person name="Alfaro M."/>
            <person name="Ramirez L."/>
            <person name="Pisabarro A.G."/>
            <person name="Kuo A."/>
            <person name="Tritt A."/>
            <person name="Lipzen A."/>
            <person name="He G."/>
            <person name="Yan M."/>
            <person name="Ng V."/>
            <person name="Cullen D."/>
            <person name="Martin F."/>
            <person name="Rosso M.-N."/>
            <person name="Henrissat B."/>
            <person name="Hibbett D."/>
            <person name="Martinez A.T."/>
            <person name="Grigoriev I.V."/>
        </authorList>
    </citation>
    <scope>NUCLEOTIDE SEQUENCE</scope>
    <source>
        <strain evidence="2">CBS 247.69</strain>
    </source>
</reference>
<dbReference type="Proteomes" id="UP000807353">
    <property type="component" value="Unassembled WGS sequence"/>
</dbReference>
<feature type="region of interest" description="Disordered" evidence="1">
    <location>
        <begin position="548"/>
        <end position="568"/>
    </location>
</feature>
<feature type="compositionally biased region" description="Low complexity" evidence="1">
    <location>
        <begin position="150"/>
        <end position="166"/>
    </location>
</feature>
<comment type="caution">
    <text evidence="2">The sequence shown here is derived from an EMBL/GenBank/DDBJ whole genome shotgun (WGS) entry which is preliminary data.</text>
</comment>
<feature type="region of interest" description="Disordered" evidence="1">
    <location>
        <begin position="406"/>
        <end position="428"/>
    </location>
</feature>
<feature type="region of interest" description="Disordered" evidence="1">
    <location>
        <begin position="315"/>
        <end position="364"/>
    </location>
</feature>
<feature type="compositionally biased region" description="Gly residues" evidence="1">
    <location>
        <begin position="110"/>
        <end position="123"/>
    </location>
</feature>
<name>A0A9P6CHV8_9AGAR</name>
<keyword evidence="3" id="KW-1185">Reference proteome</keyword>
<sequence>MAFLPHNAVAPQLVSSALNDPLDREQRKKAVQKFLARAEISMVTRGLRARLSYASYKATHNIHHIPLRDLEAQTQTQSQTASFTRTIAAKRKAAGNNYYNNPATQSPHGLGTGAGGLRRGGSGTMPPPSNTSSPRTYYPAINGNAYATTSSSDPSSSSRAPNSGHSLYSSILAPPLAKQARTIHNAGDPPIPAPSRPSASPRARASKPAVRSIAEGTRAHAKSRPHDRTPGPVGSPDRRKTKRASAEKGKRKRSSTGMTVDVDGDVDMKAAATLTSLLLHHRPSITGSASSPRSSIDGSEAGSAYSYSHFAQSSARTTTTTSPPAPLSAGASTSTITESSFRNHTPPPTTIITNSTTPRPAPTDNEAADLMLFLATSPSPARPNTNKESRDLVAYRALSGGPGALRDKGRVLFPSGTGGEPPGSEEPARQAFPLARGENSSFNSSISSIGNDMGVRNTNDILSARASAPHLLPPASLPIPASGDVSIRYPSPKPGGADFNFSDFIHASPSPSRGTVGQGHKGNLGLRADVGRKLFEEEQMRHALNVVQSPGKRQEERGLGAGIDLVHS</sequence>
<evidence type="ECO:0000256" key="1">
    <source>
        <dbReference type="SAM" id="MobiDB-lite"/>
    </source>
</evidence>
<feature type="compositionally biased region" description="Low complexity" evidence="1">
    <location>
        <begin position="315"/>
        <end position="335"/>
    </location>
</feature>
<feature type="compositionally biased region" description="Low complexity" evidence="1">
    <location>
        <begin position="196"/>
        <end position="212"/>
    </location>
</feature>
<gene>
    <name evidence="2" type="ORF">BDZ94DRAFT_1233841</name>
</gene>
<dbReference type="OrthoDB" id="2163387at2759"/>
<feature type="compositionally biased region" description="Basic residues" evidence="1">
    <location>
        <begin position="239"/>
        <end position="254"/>
    </location>
</feature>
<dbReference type="AlphaFoldDB" id="A0A9P6CHV8"/>
<feature type="region of interest" description="Disordered" evidence="1">
    <location>
        <begin position="98"/>
        <end position="169"/>
    </location>
</feature>
<evidence type="ECO:0000313" key="3">
    <source>
        <dbReference type="Proteomes" id="UP000807353"/>
    </source>
</evidence>
<feature type="region of interest" description="Disordered" evidence="1">
    <location>
        <begin position="182"/>
        <end position="261"/>
    </location>
</feature>
<organism evidence="2 3">
    <name type="scientific">Collybia nuda</name>
    <dbReference type="NCBI Taxonomy" id="64659"/>
    <lineage>
        <taxon>Eukaryota</taxon>
        <taxon>Fungi</taxon>
        <taxon>Dikarya</taxon>
        <taxon>Basidiomycota</taxon>
        <taxon>Agaricomycotina</taxon>
        <taxon>Agaricomycetes</taxon>
        <taxon>Agaricomycetidae</taxon>
        <taxon>Agaricales</taxon>
        <taxon>Tricholomatineae</taxon>
        <taxon>Clitocybaceae</taxon>
        <taxon>Collybia</taxon>
    </lineage>
</organism>
<protein>
    <submittedName>
        <fullName evidence="2">Uncharacterized protein</fullName>
    </submittedName>
</protein>
<proteinExistence type="predicted"/>